<dbReference type="InterPro" id="IPR049368">
    <property type="entry name" value="FkbO_Hyg5-like_N"/>
</dbReference>
<dbReference type="InterPro" id="IPR035959">
    <property type="entry name" value="RutC-like_sf"/>
</dbReference>
<reference evidence="2" key="1">
    <citation type="submission" date="2016-10" db="EMBL/GenBank/DDBJ databases">
        <title>Sequence of Gallionella enrichment culture.</title>
        <authorList>
            <person name="Poehlein A."/>
            <person name="Muehling M."/>
            <person name="Daniel R."/>
        </authorList>
    </citation>
    <scope>NUCLEOTIDE SEQUENCE</scope>
</reference>
<dbReference type="SUPFAM" id="SSF55298">
    <property type="entry name" value="YjgF-like"/>
    <property type="match status" value="1"/>
</dbReference>
<dbReference type="Gene3D" id="3.30.1330.40">
    <property type="entry name" value="RutC-like"/>
    <property type="match status" value="1"/>
</dbReference>
<feature type="domain" description="Chorismatase FkbO/Hyg5-like N-terminal" evidence="1">
    <location>
        <begin position="72"/>
        <end position="197"/>
    </location>
</feature>
<gene>
    <name evidence="2" type="ORF">GALL_18640</name>
</gene>
<organism evidence="2">
    <name type="scientific">mine drainage metagenome</name>
    <dbReference type="NCBI Taxonomy" id="410659"/>
    <lineage>
        <taxon>unclassified sequences</taxon>
        <taxon>metagenomes</taxon>
        <taxon>ecological metagenomes</taxon>
    </lineage>
</organism>
<dbReference type="Pfam" id="PF01042">
    <property type="entry name" value="Ribonuc_L-PSP"/>
    <property type="match status" value="1"/>
</dbReference>
<dbReference type="InterPro" id="IPR006175">
    <property type="entry name" value="YjgF/YER057c/UK114"/>
</dbReference>
<dbReference type="CDD" id="cd06153">
    <property type="entry name" value="YjgF_YER057c_UK114_like_5"/>
    <property type="match status" value="1"/>
</dbReference>
<comment type="caution">
    <text evidence="2">The sequence shown here is derived from an EMBL/GenBank/DDBJ whole genome shotgun (WGS) entry which is preliminary data.</text>
</comment>
<evidence type="ECO:0000313" key="2">
    <source>
        <dbReference type="EMBL" id="OIR17644.1"/>
    </source>
</evidence>
<dbReference type="EMBL" id="MLJW01000004">
    <property type="protein sequence ID" value="OIR17644.1"/>
    <property type="molecule type" value="Genomic_DNA"/>
</dbReference>
<dbReference type="AlphaFoldDB" id="A0A1J5TV26"/>
<evidence type="ECO:0000259" key="1">
    <source>
        <dbReference type="Pfam" id="PF21168"/>
    </source>
</evidence>
<name>A0A1J5TV26_9ZZZZ</name>
<accession>A0A1J5TV26</accession>
<proteinExistence type="predicted"/>
<sequence>MALQTTYMSSSGIFQQIHPWQKNALGAICFMESSVGVNFEESVEIPRLQLHAPILDGAEDACEIWLNNTTLASKPLRLDSYGAIRYRFNDEFLFGRITLCESESQQGEADISPLQQATESAYRQIFALMNSLDYPYAYRFWNYMANINGISHGLERYRQFNVGRKDAFLASGHEVRDQLPAACALGLVDTPLNIAFLLGRKAPIAIENPRQVSAYEYPEEYGPSTPSFSRATLLRTETDDMLFISGTASIVGHQTLHQSDVVAQTRETLANLDAVITEANRILNKKQFNLQNIFFRVYVRHTADFPLVRNEMQRYIGGTIKAVFVQADICRQELLLEIEATAGHILELVCTQP</sequence>
<protein>
    <submittedName>
        <fullName evidence="2">Endoribonuclease L-PSP</fullName>
    </submittedName>
</protein>
<dbReference type="Pfam" id="PF21168">
    <property type="entry name" value="FkbO_Hyg5-like_N"/>
    <property type="match status" value="1"/>
</dbReference>